<keyword evidence="4 9" id="KW-0548">Nucleotidyltransferase</keyword>
<evidence type="ECO:0000313" key="13">
    <source>
        <dbReference type="EMBL" id="OGI42028.1"/>
    </source>
</evidence>
<dbReference type="Pfam" id="PF04963">
    <property type="entry name" value="Sigma54_CBD"/>
    <property type="match status" value="1"/>
</dbReference>
<name>A0A1F6TA64_9PROT</name>
<evidence type="ECO:0000256" key="8">
    <source>
        <dbReference type="ARBA" id="ARBA00023163"/>
    </source>
</evidence>
<dbReference type="Gene3D" id="1.10.10.1330">
    <property type="entry name" value="RNA polymerase sigma-54 factor, core-binding domain"/>
    <property type="match status" value="1"/>
</dbReference>
<dbReference type="NCBIfam" id="NF004595">
    <property type="entry name" value="PRK05932.1-2"/>
    <property type="match status" value="1"/>
</dbReference>
<keyword evidence="2 9" id="KW-0240">DNA-directed RNA polymerase</keyword>
<evidence type="ECO:0000259" key="11">
    <source>
        <dbReference type="Pfam" id="PF04552"/>
    </source>
</evidence>
<keyword evidence="3 9" id="KW-0808">Transferase</keyword>
<keyword evidence="7 9" id="KW-0238">DNA-binding</keyword>
<feature type="region of interest" description="Disordered" evidence="10">
    <location>
        <begin position="42"/>
        <end position="97"/>
    </location>
</feature>
<comment type="similarity">
    <text evidence="1 9">Belongs to the sigma-54 factor family.</text>
</comment>
<feature type="domain" description="RNA polymerase sigma factor 54 core-binding" evidence="12">
    <location>
        <begin position="127"/>
        <end position="321"/>
    </location>
</feature>
<dbReference type="GO" id="GO:0003677">
    <property type="term" value="F:DNA binding"/>
    <property type="evidence" value="ECO:0007669"/>
    <property type="project" value="UniProtKB-KW"/>
</dbReference>
<dbReference type="InterPro" id="IPR038709">
    <property type="entry name" value="RpoN_core-bd_sf"/>
</dbReference>
<dbReference type="GO" id="GO:0016987">
    <property type="term" value="F:sigma factor activity"/>
    <property type="evidence" value="ECO:0007669"/>
    <property type="project" value="UniProtKB-KW"/>
</dbReference>
<sequence length="495" mass="55194">MKQSLDLRFGQHLTITPQLQQAIRLLQLSSVELQQEIQEALESNPLLEEGEDEAAEAKTEDNAGETATADETETAGAENDDPETPEIEIENPSMAEDEVADADWDEGFEPPIASSVRSGNDELPDIDARNSPPQTLRDHLLWQMQMTPFSDSDKQIAQALIDAINEDGYLGCKLDEIQQLLAKHGPVELDEIEAVLHQIQNFDPLGVGARDLAECLRLQLKALDPATPLIEHAASLATPANLALLAARDYTQLRRELRLAPPELQQAIQLIQRLNPRPGGNVQATHAGYVVPDVIVRKVRGVWRAELNGEVAPRLRINRLYERMIHRGDSSADNRYLQDQLQQARWLIKSLASRNETLLKVARTIVDRQRAFFDHGPEAMKPLVLHDVAEIVEMHESTISRVTTSKYMLTPRGIFELKYFFSSHVATADGGTCSATAIRSLIKKLVEDESSVKPISDSKIAEILERQGINVARRTIAKYRESMSIPPSSQRKSIT</sequence>
<feature type="compositionally biased region" description="Acidic residues" evidence="10">
    <location>
        <begin position="68"/>
        <end position="97"/>
    </location>
</feature>
<dbReference type="FunFam" id="1.10.10.1330:FF:000001">
    <property type="entry name" value="RNA polymerase sigma-54 factor"/>
    <property type="match status" value="1"/>
</dbReference>
<comment type="function">
    <text evidence="9">Sigma factors are initiation factors that promote the attachment of RNA polymerase to specific initiation sites and are then released.</text>
</comment>
<evidence type="ECO:0000256" key="4">
    <source>
        <dbReference type="ARBA" id="ARBA00022695"/>
    </source>
</evidence>
<organism evidence="13 14">
    <name type="scientific">Candidatus Muproteobacteria bacterium RBG_16_65_31</name>
    <dbReference type="NCBI Taxonomy" id="1817759"/>
    <lineage>
        <taxon>Bacteria</taxon>
        <taxon>Pseudomonadati</taxon>
        <taxon>Pseudomonadota</taxon>
        <taxon>Candidatus Muproteobacteria</taxon>
    </lineage>
</organism>
<keyword evidence="5 9" id="KW-0805">Transcription regulation</keyword>
<evidence type="ECO:0000256" key="5">
    <source>
        <dbReference type="ARBA" id="ARBA00023015"/>
    </source>
</evidence>
<dbReference type="Pfam" id="PF00309">
    <property type="entry name" value="Sigma54_AID"/>
    <property type="match status" value="1"/>
</dbReference>
<dbReference type="GO" id="GO:0000428">
    <property type="term" value="C:DNA-directed RNA polymerase complex"/>
    <property type="evidence" value="ECO:0007669"/>
    <property type="project" value="UniProtKB-KW"/>
</dbReference>
<dbReference type="InterPro" id="IPR007634">
    <property type="entry name" value="RNA_pol_sigma_54_DNA-bd"/>
</dbReference>
<reference evidence="13 14" key="1">
    <citation type="journal article" date="2016" name="Nat. Commun.">
        <title>Thousands of microbial genomes shed light on interconnected biogeochemical processes in an aquifer system.</title>
        <authorList>
            <person name="Anantharaman K."/>
            <person name="Brown C.T."/>
            <person name="Hug L.A."/>
            <person name="Sharon I."/>
            <person name="Castelle C.J."/>
            <person name="Probst A.J."/>
            <person name="Thomas B.C."/>
            <person name="Singh A."/>
            <person name="Wilkins M.J."/>
            <person name="Karaoz U."/>
            <person name="Brodie E.L."/>
            <person name="Williams K.H."/>
            <person name="Hubbard S.S."/>
            <person name="Banfield J.F."/>
        </authorList>
    </citation>
    <scope>NUCLEOTIDE SEQUENCE [LARGE SCALE GENOMIC DNA]</scope>
</reference>
<dbReference type="Proteomes" id="UP000179344">
    <property type="component" value="Unassembled WGS sequence"/>
</dbReference>
<protein>
    <recommendedName>
        <fullName evidence="9">RNA polymerase sigma-54 factor</fullName>
    </recommendedName>
</protein>
<keyword evidence="8 9" id="KW-0804">Transcription</keyword>
<keyword evidence="6 9" id="KW-0731">Sigma factor</keyword>
<dbReference type="GO" id="GO:0016779">
    <property type="term" value="F:nucleotidyltransferase activity"/>
    <property type="evidence" value="ECO:0007669"/>
    <property type="project" value="UniProtKB-KW"/>
</dbReference>
<dbReference type="InterPro" id="IPR007046">
    <property type="entry name" value="RNA_pol_sigma_54_core-bd"/>
</dbReference>
<evidence type="ECO:0000256" key="1">
    <source>
        <dbReference type="ARBA" id="ARBA00008798"/>
    </source>
</evidence>
<dbReference type="PANTHER" id="PTHR32248">
    <property type="entry name" value="RNA POLYMERASE SIGMA-54 FACTOR"/>
    <property type="match status" value="1"/>
</dbReference>
<dbReference type="PROSITE" id="PS00718">
    <property type="entry name" value="SIGMA54_2"/>
    <property type="match status" value="1"/>
</dbReference>
<comment type="caution">
    <text evidence="13">The sequence shown here is derived from an EMBL/GenBank/DDBJ whole genome shotgun (WGS) entry which is preliminary data.</text>
</comment>
<evidence type="ECO:0000256" key="7">
    <source>
        <dbReference type="ARBA" id="ARBA00023125"/>
    </source>
</evidence>
<dbReference type="PROSITE" id="PS00717">
    <property type="entry name" value="SIGMA54_1"/>
    <property type="match status" value="1"/>
</dbReference>
<dbReference type="AlphaFoldDB" id="A0A1F6TA64"/>
<feature type="domain" description="RNA polymerase sigma factor 54 DNA-binding" evidence="11">
    <location>
        <begin position="335"/>
        <end position="492"/>
    </location>
</feature>
<dbReference type="GO" id="GO:0006352">
    <property type="term" value="P:DNA-templated transcription initiation"/>
    <property type="evidence" value="ECO:0007669"/>
    <property type="project" value="InterPro"/>
</dbReference>
<dbReference type="NCBIfam" id="TIGR02395">
    <property type="entry name" value="rpoN_sigma"/>
    <property type="match status" value="1"/>
</dbReference>
<evidence type="ECO:0000256" key="3">
    <source>
        <dbReference type="ARBA" id="ARBA00022679"/>
    </source>
</evidence>
<evidence type="ECO:0000256" key="6">
    <source>
        <dbReference type="ARBA" id="ARBA00023082"/>
    </source>
</evidence>
<evidence type="ECO:0000256" key="9">
    <source>
        <dbReference type="PIRNR" id="PIRNR000774"/>
    </source>
</evidence>
<evidence type="ECO:0000256" key="10">
    <source>
        <dbReference type="SAM" id="MobiDB-lite"/>
    </source>
</evidence>
<evidence type="ECO:0000256" key="2">
    <source>
        <dbReference type="ARBA" id="ARBA00022478"/>
    </source>
</evidence>
<dbReference type="InterPro" id="IPR000394">
    <property type="entry name" value="RNA_pol_sigma_54"/>
</dbReference>
<dbReference type="EMBL" id="MFST01000163">
    <property type="protein sequence ID" value="OGI42028.1"/>
    <property type="molecule type" value="Genomic_DNA"/>
</dbReference>
<dbReference type="NCBIfam" id="NF009118">
    <property type="entry name" value="PRK12469.1"/>
    <property type="match status" value="1"/>
</dbReference>
<gene>
    <name evidence="13" type="ORF">A2V92_00280</name>
</gene>
<dbReference type="PIRSF" id="PIRSF000774">
    <property type="entry name" value="RpoN"/>
    <property type="match status" value="1"/>
</dbReference>
<dbReference type="Gene3D" id="1.10.10.60">
    <property type="entry name" value="Homeodomain-like"/>
    <property type="match status" value="1"/>
</dbReference>
<dbReference type="Pfam" id="PF04552">
    <property type="entry name" value="Sigma54_DBD"/>
    <property type="match status" value="1"/>
</dbReference>
<evidence type="ECO:0000313" key="14">
    <source>
        <dbReference type="Proteomes" id="UP000179344"/>
    </source>
</evidence>
<evidence type="ECO:0000259" key="12">
    <source>
        <dbReference type="Pfam" id="PF04963"/>
    </source>
</evidence>
<dbReference type="PRINTS" id="PR00045">
    <property type="entry name" value="SIGMA54FCT"/>
</dbReference>
<dbReference type="PANTHER" id="PTHR32248:SF4">
    <property type="entry name" value="RNA POLYMERASE SIGMA-54 FACTOR"/>
    <property type="match status" value="1"/>
</dbReference>
<dbReference type="GO" id="GO:0001216">
    <property type="term" value="F:DNA-binding transcription activator activity"/>
    <property type="evidence" value="ECO:0007669"/>
    <property type="project" value="InterPro"/>
</dbReference>
<dbReference type="PROSITE" id="PS50044">
    <property type="entry name" value="SIGMA54_3"/>
    <property type="match status" value="1"/>
</dbReference>
<accession>A0A1F6TA64</accession>
<proteinExistence type="inferred from homology"/>